<dbReference type="InterPro" id="IPR009033">
    <property type="entry name" value="Calreticulin/calnexin_P_dom_sf"/>
</dbReference>
<evidence type="ECO:0000256" key="17">
    <source>
        <dbReference type="ARBA" id="ARBA00022824"/>
    </source>
</evidence>
<proteinExistence type="inferred from homology"/>
<dbReference type="InterPro" id="IPR027925">
    <property type="entry name" value="MCM_N"/>
</dbReference>
<comment type="caution">
    <text evidence="37">The sequence shown here is derived from an EMBL/GenBank/DDBJ whole genome shotgun (WGS) entry which is preliminary data.</text>
</comment>
<dbReference type="SUPFAM" id="SSF49899">
    <property type="entry name" value="Concanavalin A-like lectins/glucanases"/>
    <property type="match status" value="1"/>
</dbReference>
<dbReference type="GO" id="GO:0005524">
    <property type="term" value="F:ATP binding"/>
    <property type="evidence" value="ECO:0007669"/>
    <property type="project" value="UniProtKB-KW"/>
</dbReference>
<dbReference type="Gene3D" id="3.40.50.300">
    <property type="entry name" value="P-loop containing nucleotide triphosphate hydrolases"/>
    <property type="match status" value="2"/>
</dbReference>
<dbReference type="GO" id="GO:0008270">
    <property type="term" value="F:zinc ion binding"/>
    <property type="evidence" value="ECO:0007669"/>
    <property type="project" value="UniProtKB-KW"/>
</dbReference>
<dbReference type="Pfam" id="PF00493">
    <property type="entry name" value="MCM"/>
    <property type="match status" value="1"/>
</dbReference>
<feature type="compositionally biased region" description="Basic and acidic residues" evidence="34">
    <location>
        <begin position="1809"/>
        <end position="1836"/>
    </location>
</feature>
<dbReference type="InterPro" id="IPR001208">
    <property type="entry name" value="MCM_dom"/>
</dbReference>
<feature type="compositionally biased region" description="Basic and acidic residues" evidence="34">
    <location>
        <begin position="727"/>
        <end position="745"/>
    </location>
</feature>
<keyword evidence="12" id="KW-0677">Repeat</keyword>
<keyword evidence="15" id="KW-0378">Hydrolase</keyword>
<dbReference type="GO" id="GO:0036503">
    <property type="term" value="P:ERAD pathway"/>
    <property type="evidence" value="ECO:0007669"/>
    <property type="project" value="TreeGrafter"/>
</dbReference>
<dbReference type="EMBL" id="JBBNAF010000010">
    <property type="protein sequence ID" value="KAK9108655.1"/>
    <property type="molecule type" value="Genomic_DNA"/>
</dbReference>
<reference evidence="37 38" key="1">
    <citation type="submission" date="2024-01" db="EMBL/GenBank/DDBJ databases">
        <title>Genome assemblies of Stephania.</title>
        <authorList>
            <person name="Yang L."/>
        </authorList>
    </citation>
    <scope>NUCLEOTIDE SEQUENCE [LARGE SCALE GENOMIC DNA]</scope>
    <source>
        <strain evidence="37">YNDBR</strain>
        <tissue evidence="37">Leaf</tissue>
    </source>
</reference>
<feature type="compositionally biased region" description="Basic and acidic residues" evidence="34">
    <location>
        <begin position="680"/>
        <end position="701"/>
    </location>
</feature>
<feature type="compositionally biased region" description="Polar residues" evidence="34">
    <location>
        <begin position="588"/>
        <end position="602"/>
    </location>
</feature>
<evidence type="ECO:0000256" key="1">
    <source>
        <dbReference type="ARBA" id="ARBA00004115"/>
    </source>
</evidence>
<feature type="region of interest" description="Disordered" evidence="34">
    <location>
        <begin position="1804"/>
        <end position="1907"/>
    </location>
</feature>
<dbReference type="PRINTS" id="PR00626">
    <property type="entry name" value="CALRETICULIN"/>
</dbReference>
<dbReference type="InterPro" id="IPR031327">
    <property type="entry name" value="MCM"/>
</dbReference>
<dbReference type="GO" id="GO:0030246">
    <property type="term" value="F:carbohydrate binding"/>
    <property type="evidence" value="ECO:0007669"/>
    <property type="project" value="UniProtKB-KW"/>
</dbReference>
<dbReference type="Pfam" id="PF17207">
    <property type="entry name" value="MCM_OB"/>
    <property type="match status" value="1"/>
</dbReference>
<evidence type="ECO:0000256" key="16">
    <source>
        <dbReference type="ARBA" id="ARBA00022806"/>
    </source>
</evidence>
<evidence type="ECO:0000256" key="3">
    <source>
        <dbReference type="ARBA" id="ARBA00008010"/>
    </source>
</evidence>
<evidence type="ECO:0000256" key="13">
    <source>
        <dbReference type="ARBA" id="ARBA00022741"/>
    </source>
</evidence>
<dbReference type="Gene3D" id="3.30.1640.10">
    <property type="entry name" value="mini-chromosome maintenance (MCM) complex, chain A, domain 1"/>
    <property type="match status" value="1"/>
</dbReference>
<evidence type="ECO:0000256" key="2">
    <source>
        <dbReference type="ARBA" id="ARBA00004123"/>
    </source>
</evidence>
<dbReference type="PROSITE" id="PS00805">
    <property type="entry name" value="CALRETICULIN_REPEAT"/>
    <property type="match status" value="1"/>
</dbReference>
<feature type="compositionally biased region" description="Polar residues" evidence="34">
    <location>
        <begin position="2090"/>
        <end position="2102"/>
    </location>
</feature>
<comment type="function">
    <text evidence="29">Calcium-binding protein that interacts with newly synthesized monoglucosylated glycoproteins in the endoplasmic reticulum. It may act in assisting protein assembly and/or in the retention within the ER of unassembled protein subunits. It seems to play a major role in the quality control apparatus of the ER by the retention of incorrectly folded proteins.</text>
</comment>
<evidence type="ECO:0000256" key="30">
    <source>
        <dbReference type="ARBA" id="ARBA00047995"/>
    </source>
</evidence>
<gene>
    <name evidence="37" type="ORF">Syun_024666</name>
</gene>
<keyword evidence="33" id="KW-0175">Coiled coil</keyword>
<keyword evidence="16" id="KW-0347">Helicase</keyword>
<dbReference type="FunFam" id="2.20.28.10:FF:000002">
    <property type="entry name" value="DNA helicase"/>
    <property type="match status" value="1"/>
</dbReference>
<feature type="compositionally biased region" description="Basic and acidic residues" evidence="34">
    <location>
        <begin position="2103"/>
        <end position="2113"/>
    </location>
</feature>
<dbReference type="Pfam" id="PF23669">
    <property type="entry name" value="WHD_MCM2"/>
    <property type="match status" value="1"/>
</dbReference>
<sequence>MRRHNCGVEGGLIRGASKIRKRGCSSSSSSSSSSSTTMIKHRYKRALLIRNKRGRLSSIWKMNSKMSNSSTESPHSFTSLNGSKEGRGIPVSGRKLAASLWEMNEIASPRMRHGVESGRKKGGRSIDTMQRQVCSGSLQRHLFGPASVCVHRPTTHLHKTDDFNLRSLSSLSRAASMEIAGLSHMRSSIDDKTSLKKLRNLMVSCLEIVKLLGHAWERKDRYFAGMFVISSLTSELNRARTQINQIIQEQHSNSNHQKFKLSIAKDKASVKSEEQERIRAAIKSISGDLERERKLRKRSEQFSKTLFQELALTKDALSKAIKDVKSEKRAREILEQACNELARGIGEDRAEVEELRRNSTRVQQEVEKEREMLHLADMLREERVQMKLSEAKYQFEEKNAVLDKLRNKLQLFLKTEQKECGSQNHETKSQEDAYHSKVKDWYLDKGGIDDGEECCRDGNLEDYSSEGDLHSIELNVDGITRSYTWNYATNACGQCDSTDIAIEEGGLKGRKCANTEKLAPGEMSLARQISDGIEWDFSTGNVPAQVMGYDHKRETASNKDSKIGVESSELIKALRDYVLSNSKETDNSENPSTPGSPTSAGFSTDRLPPNTSRNSDTYSDEEEAAVDPEIVRDEPEEVDEEEEGEDLYNDNYMDDYRRMEEQDQYESVGLHDSIEDERDLDQIMADRRAAEVELDTRDGHMGNRKLPRLLHDQDTDEDVNYRRPKRSRADFRPPRDARSVDDADGMHSSPGRSQHGFSRDDVPMTDQTDDEHYEDEEDDEGEFEMYRVQGTLREWVTRDEVRRFIAKKFKEFLLTYVNPKHEPGNFEYIRLINEMVAGSVALKPTLFEEAIYYLQFKVLTYLSIFAAANRCSLEIDYKQFIYIHPNIAIWLADAPQSVLEVMEDVAKNVVFNLHPNYKNIHQKIFVRITNLPVYDQIRNIRQIHLNTMIRIGGVVTRRSGVFPQLQQVKYDCNKCGMVLGPFFQNSYSEVKVGSCPECQSKGPFTVNIEQTVYRNYQKLTLQESPGIVPAGRLPRYKEVILLNDLIDCARPGEEIEVTGIYTNNFDLSLNTKNGFPVFATLLEANYVTKKQDLFSAYKLTQEDKEEIEKLAKDPRIGERIVKSIAPSIYGHEDIKTAIALAMFGGQEKNVEGKHRLRGDINVLLLGDPGTAKSQFLKYVEKTGQRAVYTTGKGASAVGLTAAVHKDPVTREVSIHEAMEQQSISISKAGIVTSLQARCAVIAAANPIGGRYDSSKTFAQNVELTDPIVSRFDILCVVKDVVDPVADELLANFVVDSHFKSQPKGANLDNISKSNSLADAPAPVGPLDPEILSQDMLKKYITYAKLNVFPRLHDADLNKLSHVYAELRRESSHGQGVPIAVRHIESMIRMSEAHARMHLRQHVTQEDVDMAIRVLLDSFISTQKFGVQKALQKCNNYMLRICPIAGLFFSPLTQACCFALAIVSGNIKVEQNGVTSFRKYMTFKKEYNDFLLYLLRGLVRDALHFEELVNGSSARLNYIEVKIEELQNKAQDYEIYDLKPFFSSTQFSGANFEIDEDHGVIRHRLAEGQMECDKDNELFPSTMVHTAECKQIPLKFVLLLVVVVVACISLRLCSADKVFYDSFDESFDGRWTLSEKDDYKGVWKHAKSEGHDDYGLLVSEKARKYAIVKELDEPASLKDGTIVLQYETRLQNGLECGGAYLKYLRPQDAGWTTKIFDNESPYSIMFGPDKCGSTNKVHFILKHKNPKSGEYVEHHLKYPPSVPSDKLSHVYTAILKPNNELVILVDGEEKKTANFLSNEDFEPALIPDKTIADPDDKKPEDWDERAKIPDPDAVKPEDWDEDAPMEIEDEEAEKPEGWLDDEPEEIDDPEASKPEDWDDEEDGEWEAPKIDNPKCESAPGCGEWKRPMKRNPAYKGKWHAPLIDNPNYKGIWKPQQIPNPDYFELEKPDFEPIAAIGIEIWTMQDGILFDNILIATDEKEAESIREKTWKPKFDVEKEKQKAEEEAAGVSSGLSGFQKKVFDILHKFADVPFLAAYKVKILEIIEKGEKQPNLTLGILVSVVLVVLTVLFRLIFGGGKKPAARVNVERKNSGATETSDNQGTSGEKEETEREDAAAAPRKRTSRRDN</sequence>
<keyword evidence="23 35" id="KW-0472">Membrane</keyword>
<dbReference type="Gene3D" id="2.20.28.10">
    <property type="match status" value="1"/>
</dbReference>
<evidence type="ECO:0000256" key="22">
    <source>
        <dbReference type="ARBA" id="ARBA00023125"/>
    </source>
</evidence>
<feature type="compositionally biased region" description="Acidic residues" evidence="34">
    <location>
        <begin position="1875"/>
        <end position="1884"/>
    </location>
</feature>
<feature type="region of interest" description="Disordered" evidence="34">
    <location>
        <begin position="581"/>
        <end position="781"/>
    </location>
</feature>
<dbReference type="SUPFAM" id="SSF63887">
    <property type="entry name" value="P-domain of calnexin/calreticulin"/>
    <property type="match status" value="1"/>
</dbReference>
<dbReference type="InterPro" id="IPR033762">
    <property type="entry name" value="MCM_OB"/>
</dbReference>
<evidence type="ECO:0000256" key="33">
    <source>
        <dbReference type="SAM" id="Coils"/>
    </source>
</evidence>
<evidence type="ECO:0000256" key="9">
    <source>
        <dbReference type="ARBA" id="ARBA00022723"/>
    </source>
</evidence>
<keyword evidence="20" id="KW-0067">ATP-binding</keyword>
<evidence type="ECO:0000256" key="23">
    <source>
        <dbReference type="ARBA" id="ARBA00023136"/>
    </source>
</evidence>
<evidence type="ECO:0000259" key="36">
    <source>
        <dbReference type="PROSITE" id="PS50051"/>
    </source>
</evidence>
<keyword evidence="7 35" id="KW-0812">Transmembrane</keyword>
<dbReference type="GO" id="GO:0003678">
    <property type="term" value="F:DNA helicase activity"/>
    <property type="evidence" value="ECO:0007669"/>
    <property type="project" value="UniProtKB-EC"/>
</dbReference>
<dbReference type="PANTHER" id="PTHR11073">
    <property type="entry name" value="CALRETICULIN AND CALNEXIN"/>
    <property type="match status" value="1"/>
</dbReference>
<feature type="domain" description="MCM C-terminal AAA(+) ATPase" evidence="36">
    <location>
        <begin position="1116"/>
        <end position="1293"/>
    </location>
</feature>
<keyword evidence="25" id="KW-0325">Glycoprotein</keyword>
<dbReference type="GO" id="GO:0006457">
    <property type="term" value="P:protein folding"/>
    <property type="evidence" value="ECO:0007669"/>
    <property type="project" value="InterPro"/>
</dbReference>
<evidence type="ECO:0000256" key="21">
    <source>
        <dbReference type="ARBA" id="ARBA00022989"/>
    </source>
</evidence>
<dbReference type="GO" id="GO:0016787">
    <property type="term" value="F:hydrolase activity"/>
    <property type="evidence" value="ECO:0007669"/>
    <property type="project" value="UniProtKB-KW"/>
</dbReference>
<dbReference type="EC" id="3.6.4.12" evidence="5"/>
<keyword evidence="24 32" id="KW-1015">Disulfide bond</keyword>
<comment type="similarity">
    <text evidence="4">Belongs to the calreticulin family.</text>
</comment>
<feature type="compositionally biased region" description="Low complexity" evidence="34">
    <location>
        <begin position="25"/>
        <end position="35"/>
    </location>
</feature>
<dbReference type="InterPro" id="IPR008045">
    <property type="entry name" value="MCM2"/>
</dbReference>
<dbReference type="GO" id="GO:0005789">
    <property type="term" value="C:endoplasmic reticulum membrane"/>
    <property type="evidence" value="ECO:0007669"/>
    <property type="project" value="UniProtKB-SubCell"/>
</dbReference>
<keyword evidence="14" id="KW-0863">Zinc-finger</keyword>
<dbReference type="Gene3D" id="2.10.250.10">
    <property type="entry name" value="Calreticulin/calnexin, P domain"/>
    <property type="match status" value="1"/>
</dbReference>
<evidence type="ECO:0000256" key="5">
    <source>
        <dbReference type="ARBA" id="ARBA00012551"/>
    </source>
</evidence>
<dbReference type="FunFam" id="2.60.120.200:FF:000048">
    <property type="entry name" value="Calnexin homolog"/>
    <property type="match status" value="1"/>
</dbReference>
<evidence type="ECO:0000256" key="4">
    <source>
        <dbReference type="ARBA" id="ARBA00010983"/>
    </source>
</evidence>
<evidence type="ECO:0000256" key="32">
    <source>
        <dbReference type="PIRSR" id="PIRSR601580-3"/>
    </source>
</evidence>
<evidence type="ECO:0000256" key="14">
    <source>
        <dbReference type="ARBA" id="ARBA00022771"/>
    </source>
</evidence>
<comment type="catalytic activity">
    <reaction evidence="30">
        <text>ATP + H2O = ADP + phosphate + H(+)</text>
        <dbReference type="Rhea" id="RHEA:13065"/>
        <dbReference type="ChEBI" id="CHEBI:15377"/>
        <dbReference type="ChEBI" id="CHEBI:15378"/>
        <dbReference type="ChEBI" id="CHEBI:30616"/>
        <dbReference type="ChEBI" id="CHEBI:43474"/>
        <dbReference type="ChEBI" id="CHEBI:456216"/>
        <dbReference type="EC" id="3.6.4.12"/>
    </reaction>
</comment>
<organism evidence="37 38">
    <name type="scientific">Stephania yunnanensis</name>
    <dbReference type="NCBI Taxonomy" id="152371"/>
    <lineage>
        <taxon>Eukaryota</taxon>
        <taxon>Viridiplantae</taxon>
        <taxon>Streptophyta</taxon>
        <taxon>Embryophyta</taxon>
        <taxon>Tracheophyta</taxon>
        <taxon>Spermatophyta</taxon>
        <taxon>Magnoliopsida</taxon>
        <taxon>Ranunculales</taxon>
        <taxon>Menispermaceae</taxon>
        <taxon>Menispermoideae</taxon>
        <taxon>Cissampelideae</taxon>
        <taxon>Stephania</taxon>
    </lineage>
</organism>
<evidence type="ECO:0000256" key="31">
    <source>
        <dbReference type="ARBA" id="ARBA00074927"/>
    </source>
</evidence>
<keyword evidence="10" id="KW-0732">Signal</keyword>
<dbReference type="Proteomes" id="UP001420932">
    <property type="component" value="Unassembled WGS sequence"/>
</dbReference>
<feature type="compositionally biased region" description="Acidic residues" evidence="34">
    <location>
        <begin position="1837"/>
        <end position="1868"/>
    </location>
</feature>
<evidence type="ECO:0000313" key="37">
    <source>
        <dbReference type="EMBL" id="KAK9108655.1"/>
    </source>
</evidence>
<feature type="compositionally biased region" description="Polar residues" evidence="34">
    <location>
        <begin position="64"/>
        <end position="82"/>
    </location>
</feature>
<keyword evidence="19" id="KW-0106">Calcium</keyword>
<dbReference type="GO" id="GO:0051082">
    <property type="term" value="F:unfolded protein binding"/>
    <property type="evidence" value="ECO:0007669"/>
    <property type="project" value="InterPro"/>
</dbReference>
<dbReference type="InterPro" id="IPR041562">
    <property type="entry name" value="MCM_lid"/>
</dbReference>
<evidence type="ECO:0000256" key="25">
    <source>
        <dbReference type="ARBA" id="ARBA00023180"/>
    </source>
</evidence>
<keyword evidence="28" id="KW-0131">Cell cycle</keyword>
<accession>A0AAP0NJG4</accession>
<dbReference type="SUPFAM" id="SSF52540">
    <property type="entry name" value="P-loop containing nucleoside triphosphate hydrolases"/>
    <property type="match status" value="1"/>
</dbReference>
<feature type="coiled-coil region" evidence="33">
    <location>
        <begin position="317"/>
        <end position="408"/>
    </location>
</feature>
<evidence type="ECO:0000256" key="26">
    <source>
        <dbReference type="ARBA" id="ARBA00023186"/>
    </source>
</evidence>
<dbReference type="Pfam" id="PF17855">
    <property type="entry name" value="MCM_lid"/>
    <property type="match status" value="1"/>
</dbReference>
<keyword evidence="18" id="KW-0862">Zinc</keyword>
<keyword evidence="13" id="KW-0547">Nucleotide-binding</keyword>
<keyword evidence="22" id="KW-0238">DNA-binding</keyword>
<comment type="similarity">
    <text evidence="3">Belongs to the MCM family.</text>
</comment>
<dbReference type="PROSITE" id="PS50051">
    <property type="entry name" value="MCM_2"/>
    <property type="match status" value="1"/>
</dbReference>
<evidence type="ECO:0000256" key="15">
    <source>
        <dbReference type="ARBA" id="ARBA00022801"/>
    </source>
</evidence>
<evidence type="ECO:0000256" key="28">
    <source>
        <dbReference type="ARBA" id="ARBA00023306"/>
    </source>
</evidence>
<evidence type="ECO:0000256" key="11">
    <source>
        <dbReference type="ARBA" id="ARBA00022734"/>
    </source>
</evidence>
<keyword evidence="38" id="KW-1185">Reference proteome</keyword>
<keyword evidence="27" id="KW-0539">Nucleus</keyword>
<evidence type="ECO:0000256" key="27">
    <source>
        <dbReference type="ARBA" id="ARBA00023242"/>
    </source>
</evidence>
<dbReference type="InterPro" id="IPR012340">
    <property type="entry name" value="NA-bd_OB-fold"/>
</dbReference>
<dbReference type="Pfam" id="PF14551">
    <property type="entry name" value="MCM_N"/>
    <property type="match status" value="1"/>
</dbReference>
<evidence type="ECO:0000256" key="7">
    <source>
        <dbReference type="ARBA" id="ARBA00022692"/>
    </source>
</evidence>
<keyword evidence="21 35" id="KW-1133">Transmembrane helix</keyword>
<evidence type="ECO:0000256" key="6">
    <source>
        <dbReference type="ARBA" id="ARBA00018925"/>
    </source>
</evidence>
<comment type="subcellular location">
    <subcellularLocation>
        <location evidence="1">Endoplasmic reticulum membrane</location>
        <topology evidence="1">Single-pass type I membrane protein</topology>
    </subcellularLocation>
    <subcellularLocation>
        <location evidence="2">Nucleus</location>
    </subcellularLocation>
</comment>
<dbReference type="InterPro" id="IPR059098">
    <property type="entry name" value="WHD_MCM2"/>
</dbReference>
<dbReference type="Pfam" id="PF12619">
    <property type="entry name" value="MCM2_N"/>
    <property type="match status" value="1"/>
</dbReference>
<evidence type="ECO:0000256" key="29">
    <source>
        <dbReference type="ARBA" id="ARBA00037525"/>
    </source>
</evidence>
<feature type="compositionally biased region" description="Basic residues" evidence="34">
    <location>
        <begin position="2117"/>
        <end position="2126"/>
    </location>
</feature>
<dbReference type="GO" id="GO:0005509">
    <property type="term" value="F:calcium ion binding"/>
    <property type="evidence" value="ECO:0007669"/>
    <property type="project" value="InterPro"/>
</dbReference>
<dbReference type="PROSITE" id="PS00804">
    <property type="entry name" value="CALRETICULIN_2"/>
    <property type="match status" value="1"/>
</dbReference>
<feature type="region of interest" description="Disordered" evidence="34">
    <location>
        <begin position="64"/>
        <end position="89"/>
    </location>
</feature>
<dbReference type="GO" id="GO:0003677">
    <property type="term" value="F:DNA binding"/>
    <property type="evidence" value="ECO:0007669"/>
    <property type="project" value="UniProtKB-KW"/>
</dbReference>
<evidence type="ECO:0000256" key="20">
    <source>
        <dbReference type="ARBA" id="ARBA00022840"/>
    </source>
</evidence>
<keyword evidence="26" id="KW-0143">Chaperone</keyword>
<evidence type="ECO:0000313" key="38">
    <source>
        <dbReference type="Proteomes" id="UP001420932"/>
    </source>
</evidence>
<dbReference type="InterPro" id="IPR018124">
    <property type="entry name" value="Calret/calnex_CS"/>
</dbReference>
<dbReference type="GO" id="GO:0042555">
    <property type="term" value="C:MCM complex"/>
    <property type="evidence" value="ECO:0007669"/>
    <property type="project" value="InterPro"/>
</dbReference>
<dbReference type="Gene3D" id="2.40.50.140">
    <property type="entry name" value="Nucleic acid-binding proteins"/>
    <property type="match status" value="1"/>
</dbReference>
<dbReference type="PANTHER" id="PTHR11073:SF1">
    <property type="entry name" value="CALNEXIN 14D-RELATED"/>
    <property type="match status" value="1"/>
</dbReference>
<feature type="disulfide bond" evidence="32">
    <location>
        <begin position="1695"/>
        <end position="1730"/>
    </location>
</feature>
<evidence type="ECO:0000256" key="19">
    <source>
        <dbReference type="ARBA" id="ARBA00022837"/>
    </source>
</evidence>
<evidence type="ECO:0000256" key="12">
    <source>
        <dbReference type="ARBA" id="ARBA00022737"/>
    </source>
</evidence>
<dbReference type="GO" id="GO:0005634">
    <property type="term" value="C:nucleus"/>
    <property type="evidence" value="ECO:0007669"/>
    <property type="project" value="UniProtKB-SubCell"/>
</dbReference>
<feature type="region of interest" description="Disordered" evidence="34">
    <location>
        <begin position="2084"/>
        <end position="2126"/>
    </location>
</feature>
<evidence type="ECO:0000256" key="34">
    <source>
        <dbReference type="SAM" id="MobiDB-lite"/>
    </source>
</evidence>
<dbReference type="FunFam" id="2.10.250.10:FF:000001">
    <property type="entry name" value="Calnexin homolog"/>
    <property type="match status" value="1"/>
</dbReference>
<name>A0AAP0NJG4_9MAGN</name>
<keyword evidence="17" id="KW-0256">Endoplasmic reticulum</keyword>
<evidence type="ECO:0000256" key="24">
    <source>
        <dbReference type="ARBA" id="ARBA00023157"/>
    </source>
</evidence>
<dbReference type="InterPro" id="IPR013320">
    <property type="entry name" value="ConA-like_dom_sf"/>
</dbReference>
<dbReference type="InterPro" id="IPR001580">
    <property type="entry name" value="Calret/calnex"/>
</dbReference>
<keyword evidence="11" id="KW-0430">Lectin</keyword>
<dbReference type="PROSITE" id="PS00803">
    <property type="entry name" value="CALRETICULIN_1"/>
    <property type="match status" value="1"/>
</dbReference>
<keyword evidence="9" id="KW-0479">Metal-binding</keyword>
<evidence type="ECO:0000256" key="10">
    <source>
        <dbReference type="ARBA" id="ARBA00022729"/>
    </source>
</evidence>
<evidence type="ECO:0000256" key="35">
    <source>
        <dbReference type="SAM" id="Phobius"/>
    </source>
</evidence>
<feature type="transmembrane region" description="Helical" evidence="35">
    <location>
        <begin position="2052"/>
        <end position="2073"/>
    </location>
</feature>
<feature type="region of interest" description="Disordered" evidence="34">
    <location>
        <begin position="1"/>
        <end position="43"/>
    </location>
</feature>
<dbReference type="Gene3D" id="2.60.120.200">
    <property type="match status" value="1"/>
</dbReference>
<keyword evidence="8" id="KW-0235">DNA replication</keyword>
<dbReference type="InterPro" id="IPR027417">
    <property type="entry name" value="P-loop_NTPase"/>
</dbReference>
<feature type="compositionally biased region" description="Acidic residues" evidence="34">
    <location>
        <begin position="767"/>
        <end position="781"/>
    </location>
</feature>
<protein>
    <recommendedName>
        <fullName evidence="6">DNA replication licensing factor MCM2</fullName>
        <ecNumber evidence="5">3.6.4.12</ecNumber>
    </recommendedName>
    <alternativeName>
        <fullName evidence="31">DNA replication licensing factor mcm2</fullName>
    </alternativeName>
</protein>
<feature type="compositionally biased region" description="Acidic residues" evidence="34">
    <location>
        <begin position="634"/>
        <end position="648"/>
    </location>
</feature>
<dbReference type="Pfam" id="PF00262">
    <property type="entry name" value="Calreticulin"/>
    <property type="match status" value="1"/>
</dbReference>
<dbReference type="GO" id="GO:0006270">
    <property type="term" value="P:DNA replication initiation"/>
    <property type="evidence" value="ECO:0007669"/>
    <property type="project" value="InterPro"/>
</dbReference>
<evidence type="ECO:0000256" key="8">
    <source>
        <dbReference type="ARBA" id="ARBA00022705"/>
    </source>
</evidence>
<dbReference type="SUPFAM" id="SSF50249">
    <property type="entry name" value="Nucleic acid-binding proteins"/>
    <property type="match status" value="1"/>
</dbReference>
<evidence type="ECO:0000256" key="18">
    <source>
        <dbReference type="ARBA" id="ARBA00022833"/>
    </source>
</evidence>
<dbReference type="SMART" id="SM00350">
    <property type="entry name" value="MCM"/>
    <property type="match status" value="1"/>
</dbReference>